<reference evidence="2" key="1">
    <citation type="journal article" date="2021" name="Microbiology">
        <title>Metagenomic Analysis of the Microbial Community in the Underground Coal Fire Area (Kemerovo Region, Russia) Revealed Predominance of Thermophilic Members of the Phyla Deinococcus-thermus, Aquificae, and Firmicutes.</title>
        <authorList>
            <person name="Kadnikov V."/>
            <person name="Mardanov A.V."/>
            <person name="Beletsky A.V."/>
            <person name="Karnachuk O.V."/>
            <person name="Ravin N.V."/>
        </authorList>
    </citation>
    <scope>NUCLEOTIDE SEQUENCE</scope>
    <source>
        <strain evidence="2">RBS10-49</strain>
    </source>
</reference>
<keyword evidence="1" id="KW-0472">Membrane</keyword>
<feature type="transmembrane region" description="Helical" evidence="1">
    <location>
        <begin position="114"/>
        <end position="139"/>
    </location>
</feature>
<gene>
    <name evidence="2" type="ORF">KM312_03660</name>
</gene>
<dbReference type="PANTHER" id="PTHR39177">
    <property type="entry name" value="ABC TRANSPORTER PERMEASE YTRC-RELATED"/>
    <property type="match status" value="1"/>
</dbReference>
<dbReference type="AlphaFoldDB" id="A0A947CXN8"/>
<dbReference type="InterPro" id="IPR053046">
    <property type="entry name" value="ABC-5_transporter"/>
</dbReference>
<feature type="transmembrane region" description="Helical" evidence="1">
    <location>
        <begin position="318"/>
        <end position="338"/>
    </location>
</feature>
<sequence>MKGDAGQEAGRSGLRPPLAGLWLKEGRQIAGVTAAFIGAAVFWTAIRVMGQLDDVHFKIEEGLPPPYRVRLLDWPSFFFPAFVLWLAVVQLGGERSRGLDRLTFFLPYARRTVFAVKAALGAAVIAAALLLSALVGFGLVAGSPYRDVVVFGPALGLRLGTLFVDALALYALAMLMGAIAGSGGYQVALTIIFGVYPAGVIGLLYLTAVVHVEALHLQPLVEHWAPVEWLRAHLEAHKEEITDAVIGLSPLLHSVGAFVVGFPDPLTGGTDPAQEAAALWRLVPYDLGMTAAFLAAGAAGYAANRLELSRRMLVVPELRPLFLVGIPVHFALLGGLVASGFGGPVTGPGALVRFYFGAAVLGGVVYWGTRQRIFGPPRRRRGAPAG</sequence>
<evidence type="ECO:0000313" key="2">
    <source>
        <dbReference type="EMBL" id="MBT9281745.1"/>
    </source>
</evidence>
<evidence type="ECO:0000256" key="1">
    <source>
        <dbReference type="SAM" id="Phobius"/>
    </source>
</evidence>
<feature type="transmembrane region" description="Helical" evidence="1">
    <location>
        <begin position="287"/>
        <end position="306"/>
    </location>
</feature>
<feature type="transmembrane region" description="Helical" evidence="1">
    <location>
        <begin position="74"/>
        <end position="93"/>
    </location>
</feature>
<feature type="transmembrane region" description="Helical" evidence="1">
    <location>
        <begin position="159"/>
        <end position="180"/>
    </location>
</feature>
<organism evidence="2 3">
    <name type="scientific">Hydrogenibacillus schlegelii</name>
    <name type="common">Bacillus schlegelii</name>
    <dbReference type="NCBI Taxonomy" id="1484"/>
    <lineage>
        <taxon>Bacteria</taxon>
        <taxon>Bacillati</taxon>
        <taxon>Bacillota</taxon>
        <taxon>Bacilli</taxon>
        <taxon>Bacillales</taxon>
        <taxon>Bacillales Family X. Incertae Sedis</taxon>
        <taxon>Hydrogenibacillus</taxon>
    </lineage>
</organism>
<feature type="transmembrane region" description="Helical" evidence="1">
    <location>
        <begin position="350"/>
        <end position="369"/>
    </location>
</feature>
<dbReference type="Proteomes" id="UP000748108">
    <property type="component" value="Unassembled WGS sequence"/>
</dbReference>
<name>A0A947CXN8_HYDSH</name>
<proteinExistence type="predicted"/>
<keyword evidence="1" id="KW-0812">Transmembrane</keyword>
<evidence type="ECO:0000313" key="3">
    <source>
        <dbReference type="Proteomes" id="UP000748108"/>
    </source>
</evidence>
<keyword evidence="1" id="KW-1133">Transmembrane helix</keyword>
<dbReference type="PANTHER" id="PTHR39177:SF1">
    <property type="entry name" value="ABC TRANSPORTER PERMEASE YTRC-RELATED"/>
    <property type="match status" value="1"/>
</dbReference>
<comment type="caution">
    <text evidence="2">The sequence shown here is derived from an EMBL/GenBank/DDBJ whole genome shotgun (WGS) entry which is preliminary data.</text>
</comment>
<feature type="transmembrane region" description="Helical" evidence="1">
    <location>
        <begin position="29"/>
        <end position="46"/>
    </location>
</feature>
<feature type="transmembrane region" description="Helical" evidence="1">
    <location>
        <begin position="187"/>
        <end position="210"/>
    </location>
</feature>
<protein>
    <submittedName>
        <fullName evidence="2">Uncharacterized protein</fullName>
    </submittedName>
</protein>
<accession>A0A947CXN8</accession>
<dbReference type="EMBL" id="JAHHQF010000043">
    <property type="protein sequence ID" value="MBT9281745.1"/>
    <property type="molecule type" value="Genomic_DNA"/>
</dbReference>